<comment type="caution">
    <text evidence="1">The sequence shown here is derived from an EMBL/GenBank/DDBJ whole genome shotgun (WGS) entry which is preliminary data.</text>
</comment>
<organism evidence="1 2">
    <name type="scientific">Ruminococcus callidus ATCC 27760</name>
    <dbReference type="NCBI Taxonomy" id="411473"/>
    <lineage>
        <taxon>Bacteria</taxon>
        <taxon>Bacillati</taxon>
        <taxon>Bacillota</taxon>
        <taxon>Clostridia</taxon>
        <taxon>Eubacteriales</taxon>
        <taxon>Oscillospiraceae</taxon>
        <taxon>Ruminococcus</taxon>
    </lineage>
</organism>
<reference evidence="1 2" key="1">
    <citation type="submission" date="2013-07" db="EMBL/GenBank/DDBJ databases">
        <authorList>
            <person name="Weinstock G."/>
            <person name="Sodergren E."/>
            <person name="Wylie T."/>
            <person name="Fulton L."/>
            <person name="Fulton R."/>
            <person name="Fronick C."/>
            <person name="O'Laughlin M."/>
            <person name="Godfrey J."/>
            <person name="Miner T."/>
            <person name="Herter B."/>
            <person name="Appelbaum E."/>
            <person name="Cordes M."/>
            <person name="Lek S."/>
            <person name="Wollam A."/>
            <person name="Pepin K.H."/>
            <person name="Palsikar V.B."/>
            <person name="Mitreva M."/>
            <person name="Wilson R.K."/>
        </authorList>
    </citation>
    <scope>NUCLEOTIDE SEQUENCE [LARGE SCALE GENOMIC DNA]</scope>
    <source>
        <strain evidence="1 2">ATCC 27760</strain>
    </source>
</reference>
<accession>U2KW98</accession>
<protein>
    <submittedName>
        <fullName evidence="1">Uncharacterized protein</fullName>
    </submittedName>
</protein>
<evidence type="ECO:0000313" key="2">
    <source>
        <dbReference type="Proteomes" id="UP000016662"/>
    </source>
</evidence>
<name>U2KW98_9FIRM</name>
<dbReference type="HOGENOM" id="CLU_3316435_0_0_9"/>
<dbReference type="EMBL" id="AWVF01000128">
    <property type="protein sequence ID" value="ERJ96537.1"/>
    <property type="molecule type" value="Genomic_DNA"/>
</dbReference>
<keyword evidence="2" id="KW-1185">Reference proteome</keyword>
<proteinExistence type="predicted"/>
<dbReference type="Proteomes" id="UP000016662">
    <property type="component" value="Unassembled WGS sequence"/>
</dbReference>
<sequence length="39" mass="4347">MEGFSWNLLLGVRGLRDNPSVSLRLPAPFSREPIHQKGA</sequence>
<evidence type="ECO:0000313" key="1">
    <source>
        <dbReference type="EMBL" id="ERJ96537.1"/>
    </source>
</evidence>
<dbReference type="STRING" id="411473.RUMCAL_01097"/>
<gene>
    <name evidence="1" type="ORF">RUMCAL_01097</name>
</gene>
<dbReference type="AlphaFoldDB" id="U2KW98"/>